<feature type="domain" description="THIF-type NAD/FAD binding fold" evidence="1">
    <location>
        <begin position="11"/>
        <end position="175"/>
    </location>
</feature>
<dbReference type="PANTHER" id="PTHR10953:SF102">
    <property type="entry name" value="ADENYLYLTRANSFERASE AND SULFURTRANSFERASE MOCS3"/>
    <property type="match status" value="1"/>
</dbReference>
<dbReference type="RefSeq" id="WP_248344745.1">
    <property type="nucleotide sequence ID" value="NZ_AP025592.1"/>
</dbReference>
<dbReference type="Gene3D" id="3.40.50.720">
    <property type="entry name" value="NAD(P)-binding Rossmann-like Domain"/>
    <property type="match status" value="1"/>
</dbReference>
<name>A0ABM7X7J3_9BACT</name>
<dbReference type="EMBL" id="AP025592">
    <property type="protein sequence ID" value="BDG07813.1"/>
    <property type="molecule type" value="Genomic_DNA"/>
</dbReference>
<gene>
    <name evidence="2" type="ORF">AMPC_09260</name>
</gene>
<dbReference type="InterPro" id="IPR045886">
    <property type="entry name" value="ThiF/MoeB/HesA"/>
</dbReference>
<dbReference type="InterPro" id="IPR035985">
    <property type="entry name" value="Ubiquitin-activating_enz"/>
</dbReference>
<dbReference type="Pfam" id="PF00899">
    <property type="entry name" value="ThiF"/>
    <property type="match status" value="1"/>
</dbReference>
<evidence type="ECO:0000313" key="2">
    <source>
        <dbReference type="EMBL" id="BDG07813.1"/>
    </source>
</evidence>
<reference evidence="3" key="1">
    <citation type="journal article" date="2022" name="Int. J. Syst. Evol. Microbiol.">
        <title>Anaeromyxobacter oryzae sp. nov., Anaeromyxobacter diazotrophicus sp. nov. and Anaeromyxobacter paludicola sp. nov., isolated from paddy soils.</title>
        <authorList>
            <person name="Itoh H."/>
            <person name="Xu Z."/>
            <person name="Mise K."/>
            <person name="Masuda Y."/>
            <person name="Ushijima N."/>
            <person name="Hayakawa C."/>
            <person name="Shiratori Y."/>
            <person name="Senoo K."/>
        </authorList>
    </citation>
    <scope>NUCLEOTIDE SEQUENCE [LARGE SCALE GENOMIC DNA]</scope>
    <source>
        <strain evidence="3">Red630</strain>
    </source>
</reference>
<accession>A0ABM7X7J3</accession>
<organism evidence="2 3">
    <name type="scientific">Anaeromyxobacter paludicola</name>
    <dbReference type="NCBI Taxonomy" id="2918171"/>
    <lineage>
        <taxon>Bacteria</taxon>
        <taxon>Pseudomonadati</taxon>
        <taxon>Myxococcota</taxon>
        <taxon>Myxococcia</taxon>
        <taxon>Myxococcales</taxon>
        <taxon>Cystobacterineae</taxon>
        <taxon>Anaeromyxobacteraceae</taxon>
        <taxon>Anaeromyxobacter</taxon>
    </lineage>
</organism>
<dbReference type="PANTHER" id="PTHR10953">
    <property type="entry name" value="UBIQUITIN-ACTIVATING ENZYME E1"/>
    <property type="match status" value="1"/>
</dbReference>
<evidence type="ECO:0000259" key="1">
    <source>
        <dbReference type="Pfam" id="PF00899"/>
    </source>
</evidence>
<dbReference type="InterPro" id="IPR000594">
    <property type="entry name" value="ThiF_NAD_FAD-bd"/>
</dbReference>
<dbReference type="SUPFAM" id="SSF69572">
    <property type="entry name" value="Activating enzymes of the ubiquitin-like proteins"/>
    <property type="match status" value="1"/>
</dbReference>
<evidence type="ECO:0000313" key="3">
    <source>
        <dbReference type="Proteomes" id="UP001162734"/>
    </source>
</evidence>
<dbReference type="Proteomes" id="UP001162734">
    <property type="component" value="Chromosome"/>
</dbReference>
<proteinExistence type="predicted"/>
<keyword evidence="3" id="KW-1185">Reference proteome</keyword>
<sequence>MALSEAEIARYARQLILPGVGEMGQERLRAARVKVYGAGPLAGPALIYLAESGVGAVIVDDAAPVSPADRSGWLYGPADEGKPRLELALEAVDAANRFVYAEPEGRGPGPTAALVCLESPDATRAAAKACFEARLPHVVAEVDGEGGTVTVVPVGGPCFECSFRAGSERTGLPAGYAATSALAALELTLLLAFLTPEPRARRIELVRGHPAARVTVRQPGCACGTARPL</sequence>
<protein>
    <recommendedName>
        <fullName evidence="1">THIF-type NAD/FAD binding fold domain-containing protein</fullName>
    </recommendedName>
</protein>